<evidence type="ECO:0000256" key="1">
    <source>
        <dbReference type="SAM" id="SignalP"/>
    </source>
</evidence>
<keyword evidence="1" id="KW-0732">Signal</keyword>
<feature type="signal peptide" evidence="1">
    <location>
        <begin position="1"/>
        <end position="24"/>
    </location>
</feature>
<evidence type="ECO:0000313" key="3">
    <source>
        <dbReference type="Proteomes" id="UP000298652"/>
    </source>
</evidence>
<dbReference type="EMBL" id="CM016560">
    <property type="protein sequence ID" value="TKV94178.1"/>
    <property type="molecule type" value="Genomic_DNA"/>
</dbReference>
<accession>A0A4U6T164</accession>
<dbReference type="Proteomes" id="UP000298652">
    <property type="component" value="Chromosome 9"/>
</dbReference>
<organism evidence="2 3">
    <name type="scientific">Setaria viridis</name>
    <name type="common">Green bristlegrass</name>
    <name type="synonym">Setaria italica subsp. viridis</name>
    <dbReference type="NCBI Taxonomy" id="4556"/>
    <lineage>
        <taxon>Eukaryota</taxon>
        <taxon>Viridiplantae</taxon>
        <taxon>Streptophyta</taxon>
        <taxon>Embryophyta</taxon>
        <taxon>Tracheophyta</taxon>
        <taxon>Spermatophyta</taxon>
        <taxon>Magnoliopsida</taxon>
        <taxon>Liliopsida</taxon>
        <taxon>Poales</taxon>
        <taxon>Poaceae</taxon>
        <taxon>PACMAD clade</taxon>
        <taxon>Panicoideae</taxon>
        <taxon>Panicodae</taxon>
        <taxon>Paniceae</taxon>
        <taxon>Cenchrinae</taxon>
        <taxon>Setaria</taxon>
    </lineage>
</organism>
<dbReference type="Gramene" id="TKV94178">
    <property type="protein sequence ID" value="TKV94178"/>
    <property type="gene ID" value="SEVIR_9G276350v2"/>
</dbReference>
<feature type="chain" id="PRO_5020993469" description="Secreted protein" evidence="1">
    <location>
        <begin position="25"/>
        <end position="83"/>
    </location>
</feature>
<reference evidence="2" key="1">
    <citation type="submission" date="2019-03" db="EMBL/GenBank/DDBJ databases">
        <title>WGS assembly of Setaria viridis.</title>
        <authorList>
            <person name="Huang P."/>
            <person name="Jenkins J."/>
            <person name="Grimwood J."/>
            <person name="Barry K."/>
            <person name="Healey A."/>
            <person name="Mamidi S."/>
            <person name="Sreedasyam A."/>
            <person name="Shu S."/>
            <person name="Feldman M."/>
            <person name="Wu J."/>
            <person name="Yu Y."/>
            <person name="Chen C."/>
            <person name="Johnson J."/>
            <person name="Rokhsar D."/>
            <person name="Baxter I."/>
            <person name="Schmutz J."/>
            <person name="Brutnell T."/>
            <person name="Kellogg E."/>
        </authorList>
    </citation>
    <scope>NUCLEOTIDE SEQUENCE [LARGE SCALE GENOMIC DNA]</scope>
</reference>
<evidence type="ECO:0008006" key="4">
    <source>
        <dbReference type="Google" id="ProtNLM"/>
    </source>
</evidence>
<protein>
    <recommendedName>
        <fullName evidence="4">Secreted protein</fullName>
    </recommendedName>
</protein>
<sequence>MSLNGGRRRWLSVIFLCIIPVVISFRCHAILPCVSTCLYIKRQMSSNVKDLHDVLEYFDGSKQILFYFYLAYADLICIEEATK</sequence>
<proteinExistence type="predicted"/>
<gene>
    <name evidence="2" type="ORF">SEVIR_9G276350v2</name>
</gene>
<keyword evidence="3" id="KW-1185">Reference proteome</keyword>
<dbReference type="AlphaFoldDB" id="A0A4U6T164"/>
<evidence type="ECO:0000313" key="2">
    <source>
        <dbReference type="EMBL" id="TKV94178.1"/>
    </source>
</evidence>
<name>A0A4U6T164_SETVI</name>